<keyword evidence="2" id="KW-1185">Reference proteome</keyword>
<dbReference type="AlphaFoldDB" id="A0A165EIS6"/>
<organism evidence="1 2">
    <name type="scientific">Calocera cornea HHB12733</name>
    <dbReference type="NCBI Taxonomy" id="1353952"/>
    <lineage>
        <taxon>Eukaryota</taxon>
        <taxon>Fungi</taxon>
        <taxon>Dikarya</taxon>
        <taxon>Basidiomycota</taxon>
        <taxon>Agaricomycotina</taxon>
        <taxon>Dacrymycetes</taxon>
        <taxon>Dacrymycetales</taxon>
        <taxon>Dacrymycetaceae</taxon>
        <taxon>Calocera</taxon>
    </lineage>
</organism>
<evidence type="ECO:0000313" key="1">
    <source>
        <dbReference type="EMBL" id="KZT54954.1"/>
    </source>
</evidence>
<dbReference type="EMBL" id="KV424003">
    <property type="protein sequence ID" value="KZT54954.1"/>
    <property type="molecule type" value="Genomic_DNA"/>
</dbReference>
<name>A0A165EIS6_9BASI</name>
<dbReference type="InParanoid" id="A0A165EIS6"/>
<sequence length="200" mass="19912">MGISQDEFTPLIVVGSDGTGFGSGGTSQEITVLPEQVPVLPGCPTTPANNATFPSYLKSLGFSSVTACGTATATHNGSLSGTINVDTIVPLGQSFRTTLNASASNTLSWNLPVGAGTEVFFSFSTPNELLSASSLIITPLMTVQQGNRGCGASGTLSAATALPTGPISTSGVSGEQTHTSAFWAVGVAVAGALGSALVGW</sequence>
<reference evidence="1 2" key="1">
    <citation type="journal article" date="2016" name="Mol. Biol. Evol.">
        <title>Comparative Genomics of Early-Diverging Mushroom-Forming Fungi Provides Insights into the Origins of Lignocellulose Decay Capabilities.</title>
        <authorList>
            <person name="Nagy L.G."/>
            <person name="Riley R."/>
            <person name="Tritt A."/>
            <person name="Adam C."/>
            <person name="Daum C."/>
            <person name="Floudas D."/>
            <person name="Sun H."/>
            <person name="Yadav J.S."/>
            <person name="Pangilinan J."/>
            <person name="Larsson K.H."/>
            <person name="Matsuura K."/>
            <person name="Barry K."/>
            <person name="Labutti K."/>
            <person name="Kuo R."/>
            <person name="Ohm R.A."/>
            <person name="Bhattacharya S.S."/>
            <person name="Shirouzu T."/>
            <person name="Yoshinaga Y."/>
            <person name="Martin F.M."/>
            <person name="Grigoriev I.V."/>
            <person name="Hibbett D.S."/>
        </authorList>
    </citation>
    <scope>NUCLEOTIDE SEQUENCE [LARGE SCALE GENOMIC DNA]</scope>
    <source>
        <strain evidence="1 2">HHB12733</strain>
    </source>
</reference>
<dbReference type="Proteomes" id="UP000076842">
    <property type="component" value="Unassembled WGS sequence"/>
</dbReference>
<evidence type="ECO:0000313" key="2">
    <source>
        <dbReference type="Proteomes" id="UP000076842"/>
    </source>
</evidence>
<accession>A0A165EIS6</accession>
<gene>
    <name evidence="1" type="ORF">CALCODRAFT_499138</name>
</gene>
<protein>
    <submittedName>
        <fullName evidence="1">Uncharacterized protein</fullName>
    </submittedName>
</protein>
<proteinExistence type="predicted"/>